<evidence type="ECO:0000313" key="6">
    <source>
        <dbReference type="EMBL" id="KAK2555343.1"/>
    </source>
</evidence>
<evidence type="ECO:0000259" key="4">
    <source>
        <dbReference type="PROSITE" id="PS50003"/>
    </source>
</evidence>
<dbReference type="GO" id="GO:0007265">
    <property type="term" value="P:Ras protein signal transduction"/>
    <property type="evidence" value="ECO:0007669"/>
    <property type="project" value="TreeGrafter"/>
</dbReference>
<proteinExistence type="predicted"/>
<evidence type="ECO:0000259" key="5">
    <source>
        <dbReference type="PROSITE" id="PS50009"/>
    </source>
</evidence>
<comment type="caution">
    <text evidence="6">The sequence shown here is derived from an EMBL/GenBank/DDBJ whole genome shotgun (WGS) entry which is preliminary data.</text>
</comment>
<dbReference type="Gene3D" id="2.30.29.30">
    <property type="entry name" value="Pleckstrin-homology domain (PH domain)/Phosphotyrosine-binding domain (PTB)"/>
    <property type="match status" value="1"/>
</dbReference>
<dbReference type="Pfam" id="PF00617">
    <property type="entry name" value="RasGEF"/>
    <property type="match status" value="1"/>
</dbReference>
<sequence>MSTPKASFTNHCLLKAEMSPKVNIAMSTEELHEGNSCGSSEEDEIDSTEVKKYDAAVFDMIKVQPEEFAQQLTILDLAVFKLIQPDELSGCGWTKKIKLELAPNVVALTKRFNHTSFWVVREILNANRPKIRAAVLTHFIRIAKKLLELNNLHSLKAVISGLQSAPIFRLDNTWALIQKKDRAVFDKLAELLSEEDNKKNLRKYLSSVKLPCIPYLGMYLTDLTYIDTIHPNTGGLDDARTRKMNDIIRLISEFQQSNYENLESSTYIQSYLSSVNYIEELQKFVEDDNYKLSLQIEPKAGMSNLKSKASKSRESISDVPRRSPAPSRQKFVAGHRKSASLGANIPSFILENFASAESLSVASSTGSRNLLDDSMLSDDKKSSNGCLSKSDVTLDRCSIFSDASSEGSKASGVDKGFVIEGVLKRKKILKGGRKLAVSSWQKFWVGLSGNWLHFFLPKHRTFGRRERDCFKKEARKSVNIADFTVLLLDDPRHPDVFQLTDSIRGKLSQFGDRKQFLLALVFNFSKRSWLNGRKRSLPSVFVWRALLVKVQLLRYFGNSYKFKAGNKPAALTWYTYVRQATNENYVKVKKCAEVFPPVANGDNGERF</sequence>
<feature type="domain" description="PH" evidence="4">
    <location>
        <begin position="416"/>
        <end position="538"/>
    </location>
</feature>
<dbReference type="GO" id="GO:0005085">
    <property type="term" value="F:guanyl-nucleotide exchange factor activity"/>
    <property type="evidence" value="ECO:0007669"/>
    <property type="project" value="UniProtKB-KW"/>
</dbReference>
<dbReference type="InterPro" id="IPR023578">
    <property type="entry name" value="Ras_GEF_dom_sf"/>
</dbReference>
<keyword evidence="7" id="KW-1185">Reference proteome</keyword>
<evidence type="ECO:0000256" key="1">
    <source>
        <dbReference type="ARBA" id="ARBA00022658"/>
    </source>
</evidence>
<dbReference type="InterPro" id="IPR001849">
    <property type="entry name" value="PH_domain"/>
</dbReference>
<dbReference type="PROSITE" id="PS50009">
    <property type="entry name" value="RASGEF_CAT"/>
    <property type="match status" value="1"/>
</dbReference>
<name>A0AAD9Q657_ACRCE</name>
<dbReference type="SMART" id="SM00147">
    <property type="entry name" value="RasGEF"/>
    <property type="match status" value="1"/>
</dbReference>
<feature type="domain" description="Ras-GEF" evidence="5">
    <location>
        <begin position="64"/>
        <end position="299"/>
    </location>
</feature>
<dbReference type="InterPro" id="IPR036964">
    <property type="entry name" value="RASGEF_cat_dom_sf"/>
</dbReference>
<dbReference type="InterPro" id="IPR001895">
    <property type="entry name" value="RASGEF_cat_dom"/>
</dbReference>
<dbReference type="AlphaFoldDB" id="A0AAD9Q657"/>
<dbReference type="SUPFAM" id="SSF50729">
    <property type="entry name" value="PH domain-like"/>
    <property type="match status" value="1"/>
</dbReference>
<protein>
    <submittedName>
        <fullName evidence="6">Ras-specific guanine nucleotide-releasing factor RalGPS2</fullName>
    </submittedName>
</protein>
<accession>A0AAD9Q657</accession>
<dbReference type="EMBL" id="JARQWQ010000063">
    <property type="protein sequence ID" value="KAK2555343.1"/>
    <property type="molecule type" value="Genomic_DNA"/>
</dbReference>
<gene>
    <name evidence="6" type="ORF">P5673_022973</name>
</gene>
<feature type="compositionally biased region" description="Basic and acidic residues" evidence="3">
    <location>
        <begin position="311"/>
        <end position="321"/>
    </location>
</feature>
<dbReference type="InterPro" id="IPR011993">
    <property type="entry name" value="PH-like_dom_sf"/>
</dbReference>
<dbReference type="Gene3D" id="1.10.840.10">
    <property type="entry name" value="Ras guanine-nucleotide exchange factors catalytic domain"/>
    <property type="match status" value="1"/>
</dbReference>
<feature type="region of interest" description="Disordered" evidence="3">
    <location>
        <begin position="303"/>
        <end position="334"/>
    </location>
</feature>
<dbReference type="PANTHER" id="PTHR23113:SF368">
    <property type="entry name" value="CELL DIVISION CONTROL PROTEIN 25"/>
    <property type="match status" value="1"/>
</dbReference>
<dbReference type="CDD" id="cd00155">
    <property type="entry name" value="RasGEF"/>
    <property type="match status" value="1"/>
</dbReference>
<evidence type="ECO:0000313" key="7">
    <source>
        <dbReference type="Proteomes" id="UP001249851"/>
    </source>
</evidence>
<reference evidence="6" key="2">
    <citation type="journal article" date="2023" name="Science">
        <title>Genomic signatures of disease resistance in endangered staghorn corals.</title>
        <authorList>
            <person name="Vollmer S.V."/>
            <person name="Selwyn J.D."/>
            <person name="Despard B.A."/>
            <person name="Roesel C.L."/>
        </authorList>
    </citation>
    <scope>NUCLEOTIDE SEQUENCE</scope>
    <source>
        <strain evidence="6">K2</strain>
    </source>
</reference>
<dbReference type="PROSITE" id="PS50003">
    <property type="entry name" value="PH_DOMAIN"/>
    <property type="match status" value="1"/>
</dbReference>
<dbReference type="GO" id="GO:0005886">
    <property type="term" value="C:plasma membrane"/>
    <property type="evidence" value="ECO:0007669"/>
    <property type="project" value="TreeGrafter"/>
</dbReference>
<dbReference type="SUPFAM" id="SSF48366">
    <property type="entry name" value="Ras GEF"/>
    <property type="match status" value="1"/>
</dbReference>
<dbReference type="PANTHER" id="PTHR23113">
    <property type="entry name" value="GUANINE NUCLEOTIDE EXCHANGE FACTOR"/>
    <property type="match status" value="1"/>
</dbReference>
<reference evidence="6" key="1">
    <citation type="journal article" date="2023" name="G3 (Bethesda)">
        <title>Whole genome assembly and annotation of the endangered Caribbean coral Acropora cervicornis.</title>
        <authorList>
            <person name="Selwyn J.D."/>
            <person name="Vollmer S.V."/>
        </authorList>
    </citation>
    <scope>NUCLEOTIDE SEQUENCE</scope>
    <source>
        <strain evidence="6">K2</strain>
    </source>
</reference>
<dbReference type="InterPro" id="IPR008937">
    <property type="entry name" value="Ras-like_GEF"/>
</dbReference>
<dbReference type="Proteomes" id="UP001249851">
    <property type="component" value="Unassembled WGS sequence"/>
</dbReference>
<evidence type="ECO:0000256" key="2">
    <source>
        <dbReference type="PROSITE-ProRule" id="PRU00168"/>
    </source>
</evidence>
<evidence type="ECO:0000256" key="3">
    <source>
        <dbReference type="SAM" id="MobiDB-lite"/>
    </source>
</evidence>
<keyword evidence="1 2" id="KW-0344">Guanine-nucleotide releasing factor</keyword>
<organism evidence="6 7">
    <name type="scientific">Acropora cervicornis</name>
    <name type="common">Staghorn coral</name>
    <dbReference type="NCBI Taxonomy" id="6130"/>
    <lineage>
        <taxon>Eukaryota</taxon>
        <taxon>Metazoa</taxon>
        <taxon>Cnidaria</taxon>
        <taxon>Anthozoa</taxon>
        <taxon>Hexacorallia</taxon>
        <taxon>Scleractinia</taxon>
        <taxon>Astrocoeniina</taxon>
        <taxon>Acroporidae</taxon>
        <taxon>Acropora</taxon>
    </lineage>
</organism>